<dbReference type="AlphaFoldDB" id="A0A371IE00"/>
<evidence type="ECO:0000313" key="2">
    <source>
        <dbReference type="EMBL" id="RDY13281.1"/>
    </source>
</evidence>
<dbReference type="InterPro" id="IPR013103">
    <property type="entry name" value="RVT_2"/>
</dbReference>
<evidence type="ECO:0000313" key="3">
    <source>
        <dbReference type="Proteomes" id="UP000257109"/>
    </source>
</evidence>
<gene>
    <name evidence="2" type="ORF">CR513_01834</name>
</gene>
<feature type="domain" description="Reverse transcriptase Ty1/copia-type" evidence="1">
    <location>
        <begin position="4"/>
        <end position="70"/>
    </location>
</feature>
<comment type="caution">
    <text evidence="2">The sequence shown here is derived from an EMBL/GenBank/DDBJ whole genome shotgun (WGS) entry which is preliminary data.</text>
</comment>
<accession>A0A371IE00</accession>
<reference evidence="2" key="1">
    <citation type="submission" date="2018-05" db="EMBL/GenBank/DDBJ databases">
        <title>Draft genome of Mucuna pruriens seed.</title>
        <authorList>
            <person name="Nnadi N.E."/>
            <person name="Vos R."/>
            <person name="Hasami M.H."/>
            <person name="Devisetty U.K."/>
            <person name="Aguiy J.C."/>
        </authorList>
    </citation>
    <scope>NUCLEOTIDE SEQUENCE [LARGE SCALE GENOMIC DNA]</scope>
    <source>
        <strain evidence="2">JCA_2017</strain>
    </source>
</reference>
<organism evidence="2 3">
    <name type="scientific">Mucuna pruriens</name>
    <name type="common">Velvet bean</name>
    <name type="synonym">Dolichos pruriens</name>
    <dbReference type="NCBI Taxonomy" id="157652"/>
    <lineage>
        <taxon>Eukaryota</taxon>
        <taxon>Viridiplantae</taxon>
        <taxon>Streptophyta</taxon>
        <taxon>Embryophyta</taxon>
        <taxon>Tracheophyta</taxon>
        <taxon>Spermatophyta</taxon>
        <taxon>Magnoliopsida</taxon>
        <taxon>eudicotyledons</taxon>
        <taxon>Gunneridae</taxon>
        <taxon>Pentapetalae</taxon>
        <taxon>rosids</taxon>
        <taxon>fabids</taxon>
        <taxon>Fabales</taxon>
        <taxon>Fabaceae</taxon>
        <taxon>Papilionoideae</taxon>
        <taxon>50 kb inversion clade</taxon>
        <taxon>NPAAA clade</taxon>
        <taxon>indigoferoid/millettioid clade</taxon>
        <taxon>Phaseoleae</taxon>
        <taxon>Mucuna</taxon>
    </lineage>
</organism>
<dbReference type="Pfam" id="PF07727">
    <property type="entry name" value="RVT_2"/>
    <property type="match status" value="1"/>
</dbReference>
<proteinExistence type="predicted"/>
<dbReference type="EMBL" id="QJKJ01000303">
    <property type="protein sequence ID" value="RDY13281.1"/>
    <property type="molecule type" value="Genomic_DNA"/>
</dbReference>
<feature type="non-terminal residue" evidence="2">
    <location>
        <position position="1"/>
    </location>
</feature>
<keyword evidence="3" id="KW-1185">Reference proteome</keyword>
<name>A0A371IE00_MUCPR</name>
<evidence type="ECO:0000259" key="1">
    <source>
        <dbReference type="Pfam" id="PF07727"/>
    </source>
</evidence>
<sequence>MIFDYLETFFLIVKLNFIHVLLSLVANLDWSLQQLDVKNAFLNRDLEEEVYMKVPPGFGEKFGTKVWKLKNYQEPDLRNSLNLLKVKDTLKGKMIIQFSSNIHKIGRSPY</sequence>
<dbReference type="OrthoDB" id="1711174at2759"/>
<protein>
    <recommendedName>
        <fullName evidence="1">Reverse transcriptase Ty1/copia-type domain-containing protein</fullName>
    </recommendedName>
</protein>
<dbReference type="Proteomes" id="UP000257109">
    <property type="component" value="Unassembled WGS sequence"/>
</dbReference>